<protein>
    <submittedName>
        <fullName evidence="1">Uncharacterized protein</fullName>
    </submittedName>
</protein>
<dbReference type="Proteomes" id="UP000286415">
    <property type="component" value="Unassembled WGS sequence"/>
</dbReference>
<evidence type="ECO:0000313" key="1">
    <source>
        <dbReference type="EMBL" id="KAG5448040.1"/>
    </source>
</evidence>
<dbReference type="InParanoid" id="A0A419QH96"/>
<proteinExistence type="predicted"/>
<reference evidence="1 2" key="1">
    <citation type="journal article" date="2018" name="Biotechnol. Adv.">
        <title>Improved genomic resources and new bioinformatic workflow for the carcinogenic parasite Clonorchis sinensis: Biotechnological implications.</title>
        <authorList>
            <person name="Wang D."/>
            <person name="Korhonen P.K."/>
            <person name="Gasser R.B."/>
            <person name="Young N.D."/>
        </authorList>
    </citation>
    <scope>NUCLEOTIDE SEQUENCE [LARGE SCALE GENOMIC DNA]</scope>
    <source>
        <strain evidence="1">Cs-k2</strain>
    </source>
</reference>
<gene>
    <name evidence="1" type="ORF">CSKR_106591</name>
</gene>
<organism evidence="1 2">
    <name type="scientific">Clonorchis sinensis</name>
    <name type="common">Chinese liver fluke</name>
    <dbReference type="NCBI Taxonomy" id="79923"/>
    <lineage>
        <taxon>Eukaryota</taxon>
        <taxon>Metazoa</taxon>
        <taxon>Spiralia</taxon>
        <taxon>Lophotrochozoa</taxon>
        <taxon>Platyhelminthes</taxon>
        <taxon>Trematoda</taxon>
        <taxon>Digenea</taxon>
        <taxon>Opisthorchiida</taxon>
        <taxon>Opisthorchiata</taxon>
        <taxon>Opisthorchiidae</taxon>
        <taxon>Clonorchis</taxon>
    </lineage>
</organism>
<evidence type="ECO:0000313" key="2">
    <source>
        <dbReference type="Proteomes" id="UP000286415"/>
    </source>
</evidence>
<comment type="caution">
    <text evidence="1">The sequence shown here is derived from an EMBL/GenBank/DDBJ whole genome shotgun (WGS) entry which is preliminary data.</text>
</comment>
<sequence>MGPYIFIKETTYKVAENSSTTNDRFRSSWGSPDRRSPQISVNLMFYVNPNWTDLHDPKIQTSTFSKSILLVADQMAVDLFAELGNWLANVSSPVEETSSKYTHLQINLVFARDSPETQLNLSFVMISGN</sequence>
<name>A0A419QH96_CLOSI</name>
<keyword evidence="2" id="KW-1185">Reference proteome</keyword>
<dbReference type="OrthoDB" id="10476393at2759"/>
<reference evidence="1 2" key="2">
    <citation type="journal article" date="2021" name="Genomics">
        <title>High-quality reference genome for Clonorchis sinensis.</title>
        <authorList>
            <person name="Young N.D."/>
            <person name="Stroehlein A.J."/>
            <person name="Kinkar L."/>
            <person name="Wang T."/>
            <person name="Sohn W.M."/>
            <person name="Chang B.C.H."/>
            <person name="Kaur P."/>
            <person name="Weisz D."/>
            <person name="Dudchenko O."/>
            <person name="Aiden E.L."/>
            <person name="Korhonen P.K."/>
            <person name="Gasser R.B."/>
        </authorList>
    </citation>
    <scope>NUCLEOTIDE SEQUENCE [LARGE SCALE GENOMIC DNA]</scope>
    <source>
        <strain evidence="1">Cs-k2</strain>
    </source>
</reference>
<dbReference type="AlphaFoldDB" id="A0A419QH96"/>
<dbReference type="EMBL" id="NIRI02000042">
    <property type="protein sequence ID" value="KAG5448040.1"/>
    <property type="molecule type" value="Genomic_DNA"/>
</dbReference>
<accession>A0A419QH96</accession>